<dbReference type="Gene3D" id="4.10.240.10">
    <property type="entry name" value="Zn(2)-C6 fungal-type DNA-binding domain"/>
    <property type="match status" value="1"/>
</dbReference>
<feature type="region of interest" description="Disordered" evidence="5">
    <location>
        <begin position="231"/>
        <end position="288"/>
    </location>
</feature>
<dbReference type="PANTHER" id="PTHR46910:SF3">
    <property type="entry name" value="HALOTOLERANCE PROTEIN 9-RELATED"/>
    <property type="match status" value="1"/>
</dbReference>
<feature type="compositionally biased region" description="Pro residues" evidence="5">
    <location>
        <begin position="231"/>
        <end position="245"/>
    </location>
</feature>
<feature type="compositionally biased region" description="Low complexity" evidence="5">
    <location>
        <begin position="1"/>
        <end position="32"/>
    </location>
</feature>
<dbReference type="AlphaFoldDB" id="A0A9P6E6Q6"/>
<dbReference type="GO" id="GO:0008270">
    <property type="term" value="F:zinc ion binding"/>
    <property type="evidence" value="ECO:0007669"/>
    <property type="project" value="InterPro"/>
</dbReference>
<dbReference type="InterPro" id="IPR001138">
    <property type="entry name" value="Zn2Cys6_DnaBD"/>
</dbReference>
<dbReference type="InterPro" id="IPR050987">
    <property type="entry name" value="AtrR-like"/>
</dbReference>
<feature type="compositionally biased region" description="Pro residues" evidence="5">
    <location>
        <begin position="254"/>
        <end position="266"/>
    </location>
</feature>
<sequence>MLPVQHNHHQQQPQSLQSALQMDQNHHLIQQHQDQHEQQGGPPGQPPAQGSQPPASKRRKRADGTGEEASSPAEPRRLRRSHEACARCRSKKIKCDSKHPRCTACTTAGTECNQEDRHRQTLTPRGYTERLEHQLAQCEALIKRQIPGFSRDSLDEILAREGIDVGPLGPSPAFPAMDPSRAFGSKPGAYPPMYPPPMMGPYPPPMMPGPYGPHYHQIPMHGPPGAYPMHPPPFPPQPYPHPPPVMHAHAPEGAHPPPPISAPPPTAADATSAGPQLTKGTDPHGHDMSSAQALAKAFGVSDVITSGLKLDPVHEVIPVNPNALPKIEIANPRDASQWITVSIRREPYNTEGAPNTLSLYGPVTKSPHVEVWLPKDRKFGKYIVEGYFARLNIHRPVYARKDFDKIFNDLYDGTGHVLDPGHLCSVYLILALGTLSELNHRAVNANLDAEKDQFLGSSVAKKLMPHEWPTHTEFFERALGVKPDLRVSITSLQALILLHWLLYTERQGRTLWRLTGTLVRLSVELGLHHDPTTQFVPDTTQPLFTPEEAQQRIRLWACVLIHDRGTSILLGRPLAISTSDTNTPHPLRAKNFHFAQFSEHFELSQPVADIQADIINSLYAPARQATDTIWRNAKRIIKRMTEFRRSLPEKYHYYFTGTHDWSMDKKVQLVAGITEDEGLTLLKIGIARILMLRALFSFKDLGYAQKHKALIDAIITAHNVIIIHNQLIRFPDIGFFTSPIPLHIAAMVILYGHMSKVECLPPAIALEDVWMALDMIPRFRWRWERKDANGGHPLIAKLVEHVMGVNLQAVKPSNPHSPPVLIPEPDWEEPTSPSLKSQHNTPIISGAGGPYGPNSPMYGPHLPNGSSAGASAMARSNSGGSTPPDKNLADVPQALFYPFFPENGVPTNLPNAGLPGTSDGPGKGRQDYKELLMAVAAAQDGYGANEGFLSEEKDPGLAPQQQTQGGWVSVPGSRPMHSYTP</sequence>
<name>A0A9P6E6Q6_9AGAR</name>
<evidence type="ECO:0000256" key="2">
    <source>
        <dbReference type="ARBA" id="ARBA00022723"/>
    </source>
</evidence>
<dbReference type="PANTHER" id="PTHR46910">
    <property type="entry name" value="TRANSCRIPTION FACTOR PDR1"/>
    <property type="match status" value="1"/>
</dbReference>
<dbReference type="PROSITE" id="PS00463">
    <property type="entry name" value="ZN2_CY6_FUNGAL_1"/>
    <property type="match status" value="1"/>
</dbReference>
<dbReference type="InterPro" id="IPR036864">
    <property type="entry name" value="Zn2-C6_fun-type_DNA-bd_sf"/>
</dbReference>
<accession>A0A9P6E6Q6</accession>
<keyword evidence="2" id="KW-0479">Metal-binding</keyword>
<evidence type="ECO:0000313" key="7">
    <source>
        <dbReference type="EMBL" id="KAF9523552.1"/>
    </source>
</evidence>
<feature type="compositionally biased region" description="Low complexity" evidence="5">
    <location>
        <begin position="865"/>
        <end position="881"/>
    </location>
</feature>
<dbReference type="Pfam" id="PF00172">
    <property type="entry name" value="Zn_clus"/>
    <property type="match status" value="1"/>
</dbReference>
<dbReference type="GO" id="GO:0006351">
    <property type="term" value="P:DNA-templated transcription"/>
    <property type="evidence" value="ECO:0007669"/>
    <property type="project" value="InterPro"/>
</dbReference>
<evidence type="ECO:0000256" key="3">
    <source>
        <dbReference type="ARBA" id="ARBA00023125"/>
    </source>
</evidence>
<dbReference type="CDD" id="cd12148">
    <property type="entry name" value="fungal_TF_MHR"/>
    <property type="match status" value="1"/>
</dbReference>
<evidence type="ECO:0000256" key="5">
    <source>
        <dbReference type="SAM" id="MobiDB-lite"/>
    </source>
</evidence>
<dbReference type="PROSITE" id="PS50048">
    <property type="entry name" value="ZN2_CY6_FUNGAL_2"/>
    <property type="match status" value="1"/>
</dbReference>
<evidence type="ECO:0000256" key="4">
    <source>
        <dbReference type="ARBA" id="ARBA00023242"/>
    </source>
</evidence>
<keyword evidence="8" id="KW-1185">Reference proteome</keyword>
<comment type="caution">
    <text evidence="7">The sequence shown here is derived from an EMBL/GenBank/DDBJ whole genome shotgun (WGS) entry which is preliminary data.</text>
</comment>
<dbReference type="InterPro" id="IPR007219">
    <property type="entry name" value="XnlR_reg_dom"/>
</dbReference>
<feature type="region of interest" description="Disordered" evidence="5">
    <location>
        <begin position="1"/>
        <end position="82"/>
    </location>
</feature>
<protein>
    <submittedName>
        <fullName evidence="7">Fungal-specific transcription factor domain-containing protein</fullName>
    </submittedName>
</protein>
<dbReference type="Pfam" id="PF04082">
    <property type="entry name" value="Fungal_trans"/>
    <property type="match status" value="1"/>
</dbReference>
<dbReference type="GO" id="GO:0005634">
    <property type="term" value="C:nucleus"/>
    <property type="evidence" value="ECO:0007669"/>
    <property type="project" value="UniProtKB-SubCell"/>
</dbReference>
<feature type="compositionally biased region" description="Polar residues" evidence="5">
    <location>
        <begin position="831"/>
        <end position="843"/>
    </location>
</feature>
<keyword evidence="4" id="KW-0539">Nucleus</keyword>
<dbReference type="OrthoDB" id="4064873at2759"/>
<organism evidence="7 8">
    <name type="scientific">Crepidotus variabilis</name>
    <dbReference type="NCBI Taxonomy" id="179855"/>
    <lineage>
        <taxon>Eukaryota</taxon>
        <taxon>Fungi</taxon>
        <taxon>Dikarya</taxon>
        <taxon>Basidiomycota</taxon>
        <taxon>Agaricomycotina</taxon>
        <taxon>Agaricomycetes</taxon>
        <taxon>Agaricomycetidae</taxon>
        <taxon>Agaricales</taxon>
        <taxon>Agaricineae</taxon>
        <taxon>Crepidotaceae</taxon>
        <taxon>Crepidotus</taxon>
    </lineage>
</organism>
<dbReference type="SMART" id="SM00906">
    <property type="entry name" value="Fungal_trans"/>
    <property type="match status" value="1"/>
</dbReference>
<evidence type="ECO:0000259" key="6">
    <source>
        <dbReference type="PROSITE" id="PS50048"/>
    </source>
</evidence>
<feature type="region of interest" description="Disordered" evidence="5">
    <location>
        <begin position="945"/>
        <end position="981"/>
    </location>
</feature>
<dbReference type="SMART" id="SM00066">
    <property type="entry name" value="GAL4"/>
    <property type="match status" value="1"/>
</dbReference>
<dbReference type="CDD" id="cd00067">
    <property type="entry name" value="GAL4"/>
    <property type="match status" value="1"/>
</dbReference>
<evidence type="ECO:0000256" key="1">
    <source>
        <dbReference type="ARBA" id="ARBA00004123"/>
    </source>
</evidence>
<dbReference type="GO" id="GO:0000981">
    <property type="term" value="F:DNA-binding transcription factor activity, RNA polymerase II-specific"/>
    <property type="evidence" value="ECO:0007669"/>
    <property type="project" value="InterPro"/>
</dbReference>
<comment type="subcellular location">
    <subcellularLocation>
        <location evidence="1">Nucleus</location>
    </subcellularLocation>
</comment>
<dbReference type="EMBL" id="MU157915">
    <property type="protein sequence ID" value="KAF9523552.1"/>
    <property type="molecule type" value="Genomic_DNA"/>
</dbReference>
<gene>
    <name evidence="7" type="ORF">CPB83DRAFT_862699</name>
</gene>
<dbReference type="Proteomes" id="UP000807306">
    <property type="component" value="Unassembled WGS sequence"/>
</dbReference>
<proteinExistence type="predicted"/>
<dbReference type="CDD" id="cd15486">
    <property type="entry name" value="ZIP_Sip4"/>
    <property type="match status" value="1"/>
</dbReference>
<reference evidence="7" key="1">
    <citation type="submission" date="2020-11" db="EMBL/GenBank/DDBJ databases">
        <authorList>
            <consortium name="DOE Joint Genome Institute"/>
            <person name="Ahrendt S."/>
            <person name="Riley R."/>
            <person name="Andreopoulos W."/>
            <person name="Labutti K."/>
            <person name="Pangilinan J."/>
            <person name="Ruiz-Duenas F.J."/>
            <person name="Barrasa J.M."/>
            <person name="Sanchez-Garcia M."/>
            <person name="Camarero S."/>
            <person name="Miyauchi S."/>
            <person name="Serrano A."/>
            <person name="Linde D."/>
            <person name="Babiker R."/>
            <person name="Drula E."/>
            <person name="Ayuso-Fernandez I."/>
            <person name="Pacheco R."/>
            <person name="Padilla G."/>
            <person name="Ferreira P."/>
            <person name="Barriuso J."/>
            <person name="Kellner H."/>
            <person name="Castanera R."/>
            <person name="Alfaro M."/>
            <person name="Ramirez L."/>
            <person name="Pisabarro A.G."/>
            <person name="Kuo A."/>
            <person name="Tritt A."/>
            <person name="Lipzen A."/>
            <person name="He G."/>
            <person name="Yan M."/>
            <person name="Ng V."/>
            <person name="Cullen D."/>
            <person name="Martin F."/>
            <person name="Rosso M.-N."/>
            <person name="Henrissat B."/>
            <person name="Hibbett D."/>
            <person name="Martinez A.T."/>
            <person name="Grigoriev I.V."/>
        </authorList>
    </citation>
    <scope>NUCLEOTIDE SEQUENCE</scope>
    <source>
        <strain evidence="7">CBS 506.95</strain>
    </source>
</reference>
<feature type="domain" description="Zn(2)-C6 fungal-type" evidence="6">
    <location>
        <begin position="84"/>
        <end position="112"/>
    </location>
</feature>
<feature type="region of interest" description="Disordered" evidence="5">
    <location>
        <begin position="813"/>
        <end position="887"/>
    </location>
</feature>
<dbReference type="GO" id="GO:0003677">
    <property type="term" value="F:DNA binding"/>
    <property type="evidence" value="ECO:0007669"/>
    <property type="project" value="UniProtKB-KW"/>
</dbReference>
<keyword evidence="3" id="KW-0238">DNA-binding</keyword>
<dbReference type="SUPFAM" id="SSF57701">
    <property type="entry name" value="Zn2/Cys6 DNA-binding domain"/>
    <property type="match status" value="1"/>
</dbReference>
<evidence type="ECO:0000313" key="8">
    <source>
        <dbReference type="Proteomes" id="UP000807306"/>
    </source>
</evidence>